<dbReference type="InterPro" id="IPR001647">
    <property type="entry name" value="HTH_TetR"/>
</dbReference>
<evidence type="ECO:0000256" key="3">
    <source>
        <dbReference type="ARBA" id="ARBA00023125"/>
    </source>
</evidence>
<dbReference type="OrthoDB" id="5243387at2"/>
<dbReference type="InterPro" id="IPR036271">
    <property type="entry name" value="Tet_transcr_reg_TetR-rel_C_sf"/>
</dbReference>
<dbReference type="PANTHER" id="PTHR30055">
    <property type="entry name" value="HTH-TYPE TRANSCRIPTIONAL REGULATOR RUTR"/>
    <property type="match status" value="1"/>
</dbReference>
<accession>H0E2J3</accession>
<dbReference type="AlphaFoldDB" id="H0E2J3"/>
<feature type="domain" description="HTH tetR-type" evidence="6">
    <location>
        <begin position="12"/>
        <end position="72"/>
    </location>
</feature>
<evidence type="ECO:0000256" key="2">
    <source>
        <dbReference type="ARBA" id="ARBA00023015"/>
    </source>
</evidence>
<gene>
    <name evidence="7" type="ORF">PAI11_10060</name>
</gene>
<dbReference type="PANTHER" id="PTHR30055:SF200">
    <property type="entry name" value="HTH-TYPE TRANSCRIPTIONAL REPRESSOR BDCR"/>
    <property type="match status" value="1"/>
</dbReference>
<dbReference type="InterPro" id="IPR009057">
    <property type="entry name" value="Homeodomain-like_sf"/>
</dbReference>
<keyword evidence="2" id="KW-0805">Transcription regulation</keyword>
<name>H0E2J3_9ACTN</name>
<evidence type="ECO:0000256" key="5">
    <source>
        <dbReference type="PROSITE-ProRule" id="PRU00335"/>
    </source>
</evidence>
<keyword evidence="1" id="KW-0678">Repressor</keyword>
<feature type="DNA-binding region" description="H-T-H motif" evidence="5">
    <location>
        <begin position="35"/>
        <end position="54"/>
    </location>
</feature>
<dbReference type="PRINTS" id="PR00455">
    <property type="entry name" value="HTHTETR"/>
</dbReference>
<dbReference type="GO" id="GO:0000976">
    <property type="term" value="F:transcription cis-regulatory region binding"/>
    <property type="evidence" value="ECO:0007669"/>
    <property type="project" value="TreeGrafter"/>
</dbReference>
<dbReference type="PROSITE" id="PS50977">
    <property type="entry name" value="HTH_TETR_2"/>
    <property type="match status" value="1"/>
</dbReference>
<dbReference type="Proteomes" id="UP000005143">
    <property type="component" value="Unassembled WGS sequence"/>
</dbReference>
<evidence type="ECO:0000256" key="1">
    <source>
        <dbReference type="ARBA" id="ARBA00022491"/>
    </source>
</evidence>
<dbReference type="Pfam" id="PF00440">
    <property type="entry name" value="TetR_N"/>
    <property type="match status" value="1"/>
</dbReference>
<keyword evidence="8" id="KW-1185">Reference proteome</keyword>
<dbReference type="InterPro" id="IPR039538">
    <property type="entry name" value="BetI_C"/>
</dbReference>
<dbReference type="SUPFAM" id="SSF46689">
    <property type="entry name" value="Homeodomain-like"/>
    <property type="match status" value="1"/>
</dbReference>
<dbReference type="RefSeq" id="WP_007571605.1">
    <property type="nucleotide sequence ID" value="NZ_AGUD01000046.1"/>
</dbReference>
<evidence type="ECO:0000256" key="4">
    <source>
        <dbReference type="ARBA" id="ARBA00023163"/>
    </source>
</evidence>
<proteinExistence type="predicted"/>
<dbReference type="SUPFAM" id="SSF48498">
    <property type="entry name" value="Tetracyclin repressor-like, C-terminal domain"/>
    <property type="match status" value="1"/>
</dbReference>
<keyword evidence="3 5" id="KW-0238">DNA-binding</keyword>
<dbReference type="GO" id="GO:0003700">
    <property type="term" value="F:DNA-binding transcription factor activity"/>
    <property type="evidence" value="ECO:0007669"/>
    <property type="project" value="TreeGrafter"/>
</dbReference>
<comment type="caution">
    <text evidence="7">The sequence shown here is derived from an EMBL/GenBank/DDBJ whole genome shotgun (WGS) entry which is preliminary data.</text>
</comment>
<keyword evidence="4" id="KW-0804">Transcription</keyword>
<dbReference type="InterPro" id="IPR050109">
    <property type="entry name" value="HTH-type_TetR-like_transc_reg"/>
</dbReference>
<evidence type="ECO:0000313" key="7">
    <source>
        <dbReference type="EMBL" id="EHN12103.1"/>
    </source>
</evidence>
<dbReference type="Gene3D" id="1.10.357.10">
    <property type="entry name" value="Tetracycline Repressor, domain 2"/>
    <property type="match status" value="1"/>
</dbReference>
<organism evidence="7 8">
    <name type="scientific">Patulibacter medicamentivorans</name>
    <dbReference type="NCBI Taxonomy" id="1097667"/>
    <lineage>
        <taxon>Bacteria</taxon>
        <taxon>Bacillati</taxon>
        <taxon>Actinomycetota</taxon>
        <taxon>Thermoleophilia</taxon>
        <taxon>Solirubrobacterales</taxon>
        <taxon>Patulibacteraceae</taxon>
        <taxon>Patulibacter</taxon>
    </lineage>
</organism>
<evidence type="ECO:0000259" key="6">
    <source>
        <dbReference type="PROSITE" id="PS50977"/>
    </source>
</evidence>
<dbReference type="EMBL" id="AGUD01000046">
    <property type="protein sequence ID" value="EHN12103.1"/>
    <property type="molecule type" value="Genomic_DNA"/>
</dbReference>
<dbReference type="Pfam" id="PF13977">
    <property type="entry name" value="TetR_C_6"/>
    <property type="match status" value="1"/>
</dbReference>
<evidence type="ECO:0000313" key="8">
    <source>
        <dbReference type="Proteomes" id="UP000005143"/>
    </source>
</evidence>
<sequence length="202" mass="21800">MSGAPRTRLTFAERRAEILDAAARVIVAQGLHAFRIRDVADEAGVSQPLVSTHFRSREELILEAFVRADERSLQTLIVEEDASANGHARVVAFLHGCVSADAEPDDGLELWHQVWTHATFSTAIHEAVRTRQAAWIRHLAGLIEAGQQDGSVARDVDPERVALFLITVVDGLAPSLRSSLIDRARAGSVVDDAVAAMLGPAA</sequence>
<reference evidence="7 8" key="1">
    <citation type="journal article" date="2013" name="Biodegradation">
        <title>Quantitative proteomic analysis of ibuprofen-degrading Patulibacter sp. strain I11.</title>
        <authorList>
            <person name="Almeida B."/>
            <person name="Kjeldal H."/>
            <person name="Lolas I."/>
            <person name="Knudsen A.D."/>
            <person name="Carvalho G."/>
            <person name="Nielsen K.L."/>
            <person name="Barreto Crespo M.T."/>
            <person name="Stensballe A."/>
            <person name="Nielsen J.L."/>
        </authorList>
    </citation>
    <scope>NUCLEOTIDE SEQUENCE [LARGE SCALE GENOMIC DNA]</scope>
    <source>
        <strain evidence="7 8">I11</strain>
    </source>
</reference>
<protein>
    <submittedName>
        <fullName evidence="7">Transcriptional regulator TetR family</fullName>
    </submittedName>
</protein>